<evidence type="ECO:0008006" key="3">
    <source>
        <dbReference type="Google" id="ProtNLM"/>
    </source>
</evidence>
<evidence type="ECO:0000313" key="2">
    <source>
        <dbReference type="Proteomes" id="UP000722125"/>
    </source>
</evidence>
<dbReference type="Proteomes" id="UP000722125">
    <property type="component" value="Unassembled WGS sequence"/>
</dbReference>
<dbReference type="RefSeq" id="WP_214345951.1">
    <property type="nucleotide sequence ID" value="NZ_JAHBOH010000001.1"/>
</dbReference>
<reference evidence="1 2" key="1">
    <citation type="submission" date="2021-05" db="EMBL/GenBank/DDBJ databases">
        <title>Description of Cellulomonas sp. DKR-3 sp. nov.</title>
        <authorList>
            <person name="Dahal R.H."/>
            <person name="Chaudhary D.K."/>
        </authorList>
    </citation>
    <scope>NUCLEOTIDE SEQUENCE [LARGE SCALE GENOMIC DNA]</scope>
    <source>
        <strain evidence="1 2">DKR-3</strain>
    </source>
</reference>
<name>A0ABS5TUY4_9CELL</name>
<evidence type="ECO:0000313" key="1">
    <source>
        <dbReference type="EMBL" id="MBT0992970.1"/>
    </source>
</evidence>
<keyword evidence="2" id="KW-1185">Reference proteome</keyword>
<organism evidence="1 2">
    <name type="scientific">Cellulomonas fulva</name>
    <dbReference type="NCBI Taxonomy" id="2835530"/>
    <lineage>
        <taxon>Bacteria</taxon>
        <taxon>Bacillati</taxon>
        <taxon>Actinomycetota</taxon>
        <taxon>Actinomycetes</taxon>
        <taxon>Micrococcales</taxon>
        <taxon>Cellulomonadaceae</taxon>
        <taxon>Cellulomonas</taxon>
    </lineage>
</organism>
<sequence length="118" mass="12899">MPAQILESKVANAQFGRLWVGGRVTLTEQVVRYAPNALNKIVHAAFGGVEVVRVDLRRISSVDVEPGHVTNIITVADHNGALRFRCYGAEAFAARIRRAADEAKRRWDSADASVPESS</sequence>
<gene>
    <name evidence="1" type="ORF">KIN34_01520</name>
</gene>
<proteinExistence type="predicted"/>
<comment type="caution">
    <text evidence="1">The sequence shown here is derived from an EMBL/GenBank/DDBJ whole genome shotgun (WGS) entry which is preliminary data.</text>
</comment>
<protein>
    <recommendedName>
        <fullName evidence="3">DUF304 domain-containing protein</fullName>
    </recommendedName>
</protein>
<accession>A0ABS5TUY4</accession>
<dbReference type="EMBL" id="JAHBOH010000001">
    <property type="protein sequence ID" value="MBT0992970.1"/>
    <property type="molecule type" value="Genomic_DNA"/>
</dbReference>